<evidence type="ECO:0000256" key="1">
    <source>
        <dbReference type="SAM" id="MobiDB-lite"/>
    </source>
</evidence>
<feature type="transmembrane region" description="Helical" evidence="2">
    <location>
        <begin position="20"/>
        <end position="43"/>
    </location>
</feature>
<protein>
    <submittedName>
        <fullName evidence="3">Uncharacterized protein</fullName>
    </submittedName>
</protein>
<organism evidence="3 4">
    <name type="scientific">Ascochyta lentis</name>
    <dbReference type="NCBI Taxonomy" id="205686"/>
    <lineage>
        <taxon>Eukaryota</taxon>
        <taxon>Fungi</taxon>
        <taxon>Dikarya</taxon>
        <taxon>Ascomycota</taxon>
        <taxon>Pezizomycotina</taxon>
        <taxon>Dothideomycetes</taxon>
        <taxon>Pleosporomycetidae</taxon>
        <taxon>Pleosporales</taxon>
        <taxon>Pleosporineae</taxon>
        <taxon>Didymellaceae</taxon>
        <taxon>Ascochyta</taxon>
    </lineage>
</organism>
<accession>A0A8H7IUT1</accession>
<keyword evidence="4" id="KW-1185">Reference proteome</keyword>
<dbReference type="AlphaFoldDB" id="A0A8H7IUT1"/>
<reference evidence="3" key="1">
    <citation type="submission" date="2018-12" db="EMBL/GenBank/DDBJ databases">
        <authorList>
            <person name="Syme R.A."/>
            <person name="Farfan-Caceres L."/>
            <person name="Lichtenzveig J."/>
        </authorList>
    </citation>
    <scope>NUCLEOTIDE SEQUENCE</scope>
    <source>
        <strain evidence="3">Al4</strain>
    </source>
</reference>
<evidence type="ECO:0000256" key="2">
    <source>
        <dbReference type="SAM" id="Phobius"/>
    </source>
</evidence>
<dbReference type="OrthoDB" id="3794851at2759"/>
<keyword evidence="2" id="KW-0472">Membrane</keyword>
<feature type="compositionally biased region" description="Basic and acidic residues" evidence="1">
    <location>
        <begin position="56"/>
        <end position="71"/>
    </location>
</feature>
<evidence type="ECO:0000313" key="4">
    <source>
        <dbReference type="Proteomes" id="UP000651452"/>
    </source>
</evidence>
<keyword evidence="2" id="KW-1133">Transmembrane helix</keyword>
<gene>
    <name evidence="3" type="ORF">EKO04_008687</name>
</gene>
<comment type="caution">
    <text evidence="3">The sequence shown here is derived from an EMBL/GenBank/DDBJ whole genome shotgun (WGS) entry which is preliminary data.</text>
</comment>
<dbReference type="Proteomes" id="UP000651452">
    <property type="component" value="Unassembled WGS sequence"/>
</dbReference>
<proteinExistence type="predicted"/>
<name>A0A8H7IUT1_9PLEO</name>
<sequence length="89" mass="10121">MPDANTPINAEDRKVGPIPLPWFIPLCIFLPTFLTMLGYFVYLHTVKKLRNKKQMKKQDEEAADSEAKKESGVSPAVETQERKFIEVGV</sequence>
<feature type="region of interest" description="Disordered" evidence="1">
    <location>
        <begin position="53"/>
        <end position="77"/>
    </location>
</feature>
<reference evidence="3" key="2">
    <citation type="submission" date="2020-09" db="EMBL/GenBank/DDBJ databases">
        <title>Reference genome assembly for Australian Ascochyta lentis isolate Al4.</title>
        <authorList>
            <person name="Lee R.C."/>
            <person name="Farfan-Caceres L.M."/>
            <person name="Debler J.W."/>
            <person name="Williams A.H."/>
            <person name="Henares B.M."/>
        </authorList>
    </citation>
    <scope>NUCLEOTIDE SEQUENCE</scope>
    <source>
        <strain evidence="3">Al4</strain>
    </source>
</reference>
<dbReference type="EMBL" id="RZGK01000016">
    <property type="protein sequence ID" value="KAF9693150.1"/>
    <property type="molecule type" value="Genomic_DNA"/>
</dbReference>
<keyword evidence="2" id="KW-0812">Transmembrane</keyword>
<evidence type="ECO:0000313" key="3">
    <source>
        <dbReference type="EMBL" id="KAF9693150.1"/>
    </source>
</evidence>